<gene>
    <name evidence="1" type="primary">Mo04356</name>
    <name evidence="1" type="ORF">E5Q_04356</name>
</gene>
<feature type="non-terminal residue" evidence="1">
    <location>
        <position position="1"/>
    </location>
</feature>
<proteinExistence type="predicted"/>
<accession>G7E4B8</accession>
<keyword evidence="2" id="KW-1185">Reference proteome</keyword>
<evidence type="ECO:0000313" key="2">
    <source>
        <dbReference type="Proteomes" id="UP000009131"/>
    </source>
</evidence>
<evidence type="ECO:0000313" key="1">
    <source>
        <dbReference type="EMBL" id="GAA97678.1"/>
    </source>
</evidence>
<dbReference type="Proteomes" id="UP000009131">
    <property type="component" value="Unassembled WGS sequence"/>
</dbReference>
<dbReference type="InParanoid" id="G7E4B8"/>
<reference evidence="1 2" key="1">
    <citation type="journal article" date="2011" name="J. Gen. Appl. Microbiol.">
        <title>Draft genome sequencing of the enigmatic basidiomycete Mixia osmundae.</title>
        <authorList>
            <person name="Nishida H."/>
            <person name="Nagatsuka Y."/>
            <person name="Sugiyama J."/>
        </authorList>
    </citation>
    <scope>NUCLEOTIDE SEQUENCE [LARGE SCALE GENOMIC DNA]</scope>
    <source>
        <strain evidence="2">CBS 9802 / IAM 14324 / JCM 22182 / KY 12970</strain>
    </source>
</reference>
<comment type="caution">
    <text evidence="1">The sequence shown here is derived from an EMBL/GenBank/DDBJ whole genome shotgun (WGS) entry which is preliminary data.</text>
</comment>
<sequence length="57" mass="6211">RTSLDVDLTWCSAWAPSPQGNFVNFAASTPKTVFKFINAGTTVPDGKPFDEYSIKGE</sequence>
<organism evidence="1 2">
    <name type="scientific">Mixia osmundae (strain CBS 9802 / IAM 14324 / JCM 22182 / KY 12970)</name>
    <dbReference type="NCBI Taxonomy" id="764103"/>
    <lineage>
        <taxon>Eukaryota</taxon>
        <taxon>Fungi</taxon>
        <taxon>Dikarya</taxon>
        <taxon>Basidiomycota</taxon>
        <taxon>Pucciniomycotina</taxon>
        <taxon>Mixiomycetes</taxon>
        <taxon>Mixiales</taxon>
        <taxon>Mixiaceae</taxon>
        <taxon>Mixia</taxon>
    </lineage>
</organism>
<dbReference type="AlphaFoldDB" id="G7E4B8"/>
<name>G7E4B8_MIXOS</name>
<dbReference type="EMBL" id="BABT02000132">
    <property type="protein sequence ID" value="GAA97678.1"/>
    <property type="molecule type" value="Genomic_DNA"/>
</dbReference>
<reference evidence="1 2" key="2">
    <citation type="journal article" date="2012" name="Open Biol.">
        <title>Characteristics of nucleosomes and linker DNA regions on the genome of the basidiomycete Mixia osmundae revealed by mono- and dinucleosome mapping.</title>
        <authorList>
            <person name="Nishida H."/>
            <person name="Kondo S."/>
            <person name="Matsumoto T."/>
            <person name="Suzuki Y."/>
            <person name="Yoshikawa H."/>
            <person name="Taylor T.D."/>
            <person name="Sugiyama J."/>
        </authorList>
    </citation>
    <scope>NUCLEOTIDE SEQUENCE [LARGE SCALE GENOMIC DNA]</scope>
    <source>
        <strain evidence="2">CBS 9802 / IAM 14324 / JCM 22182 / KY 12970</strain>
    </source>
</reference>
<feature type="non-terminal residue" evidence="1">
    <location>
        <position position="57"/>
    </location>
</feature>
<protein>
    <submittedName>
        <fullName evidence="1">Uncharacterized protein</fullName>
    </submittedName>
</protein>
<dbReference type="HOGENOM" id="CLU_3002042_0_0_1"/>